<feature type="compositionally biased region" description="Polar residues" evidence="1">
    <location>
        <begin position="709"/>
        <end position="720"/>
    </location>
</feature>
<evidence type="ECO:0000256" key="1">
    <source>
        <dbReference type="SAM" id="MobiDB-lite"/>
    </source>
</evidence>
<dbReference type="OrthoDB" id="4161595at2759"/>
<organism evidence="2 3">
    <name type="scientific">Xylaria flabelliformis</name>
    <dbReference type="NCBI Taxonomy" id="2512241"/>
    <lineage>
        <taxon>Eukaryota</taxon>
        <taxon>Fungi</taxon>
        <taxon>Dikarya</taxon>
        <taxon>Ascomycota</taxon>
        <taxon>Pezizomycotina</taxon>
        <taxon>Sordariomycetes</taxon>
        <taxon>Xylariomycetidae</taxon>
        <taxon>Xylariales</taxon>
        <taxon>Xylariaceae</taxon>
        <taxon>Xylaria</taxon>
    </lineage>
</organism>
<feature type="region of interest" description="Disordered" evidence="1">
    <location>
        <begin position="188"/>
        <end position="207"/>
    </location>
</feature>
<dbReference type="Proteomes" id="UP000319160">
    <property type="component" value="Unassembled WGS sequence"/>
</dbReference>
<sequence>MDLITLLNTSADEARNGKAERQITNCFNQGSAAPDDGEMGESPSSIRYSPSRKSTSRGVGDVRLPSRSRTPWDANGYTMPLINLEVESSPTAPLLELQIDTASPKLPKHKISDSYSSFSSLTSPSASTLSHSRFSSMSTAGDAQPIDTVPDFPSVEGGPGYPVYDGQSFQRLRREGFPPAAIKEESFTHGPSRYEYSSRTPSIPSSLKHISPTRNFATTNNIEAEGEFRHLVPLDFNNIGMHKRNSSAPDPTRFNSHNRSFEPPSDISELVPTAHLEQQRLGRNMASPDLWESSTATVLPQDGQPMKCEFMQDCNTGSTLRKTVSHVFGRNKLCTRMIPDHVWVHFCRKHYQRKRYRSIQQYALLQCKLVRVQICRVHDWSERERAKGNKPGILQGWTLTLRKREQERRQHRDLSEEKDDDESPDCPVPEGTNGTSVPAWLASRCREGYETSEILQIVDRIKDELDEKKKMHFPDIEILPNLIVDGALEVNSGVHNIAHKRSQSLNFVTHTNKRQRSIGVVQSRSSSRLKPTETLSHSIDSLALPRHPHHYPQVGSNSGIDNVKVTQYGYSGGPLPMPRPARESDVLTVTERELNAPGPGGPAHHRSVSDLTGNIPPPNMEFTFRMNGPTTHPSFTPVSNYTYYPVLHEYIPLPSESKSNTSWGPSSSYSYYPAFPQDVSSPSEPKHSRTYSELRTINSHQLNVAHRSTPPTGSNWSSSDDYLRSAEGSELGHLRHQSTPS</sequence>
<feature type="compositionally biased region" description="Basic and acidic residues" evidence="1">
    <location>
        <begin position="405"/>
        <end position="415"/>
    </location>
</feature>
<feature type="region of interest" description="Disordered" evidence="1">
    <location>
        <begin position="405"/>
        <end position="437"/>
    </location>
</feature>
<name>A0A553IAI8_9PEZI</name>
<dbReference type="STRING" id="2512241.A0A553IAI8"/>
<keyword evidence="3" id="KW-1185">Reference proteome</keyword>
<evidence type="ECO:0000313" key="2">
    <source>
        <dbReference type="EMBL" id="TRX97211.1"/>
    </source>
</evidence>
<feature type="compositionally biased region" description="Polar residues" evidence="1">
    <location>
        <begin position="246"/>
        <end position="258"/>
    </location>
</feature>
<feature type="compositionally biased region" description="Polar residues" evidence="1">
    <location>
        <begin position="195"/>
        <end position="205"/>
    </location>
</feature>
<protein>
    <recommendedName>
        <fullName evidence="4">ORP1 like protein</fullName>
    </recommendedName>
</protein>
<feature type="region of interest" description="Disordered" evidence="1">
    <location>
        <begin position="702"/>
        <end position="741"/>
    </location>
</feature>
<proteinExistence type="predicted"/>
<accession>A0A553IAI8</accession>
<feature type="compositionally biased region" description="Low complexity" evidence="1">
    <location>
        <begin position="113"/>
        <end position="132"/>
    </location>
</feature>
<dbReference type="AlphaFoldDB" id="A0A553IAI8"/>
<feature type="region of interest" description="Disordered" evidence="1">
    <location>
        <begin position="106"/>
        <end position="163"/>
    </location>
</feature>
<feature type="region of interest" description="Disordered" evidence="1">
    <location>
        <begin position="593"/>
        <end position="616"/>
    </location>
</feature>
<comment type="caution">
    <text evidence="2">The sequence shown here is derived from an EMBL/GenBank/DDBJ whole genome shotgun (WGS) entry which is preliminary data.</text>
</comment>
<evidence type="ECO:0008006" key="4">
    <source>
        <dbReference type="Google" id="ProtNLM"/>
    </source>
</evidence>
<reference evidence="3" key="1">
    <citation type="submission" date="2019-06" db="EMBL/GenBank/DDBJ databases">
        <title>Draft genome sequence of the griseofulvin-producing fungus Xylaria cubensis strain G536.</title>
        <authorList>
            <person name="Mead M.E."/>
            <person name="Raja H.A."/>
            <person name="Steenwyk J.L."/>
            <person name="Knowles S.L."/>
            <person name="Oberlies N.H."/>
            <person name="Rokas A."/>
        </authorList>
    </citation>
    <scope>NUCLEOTIDE SEQUENCE [LARGE SCALE GENOMIC DNA]</scope>
    <source>
        <strain evidence="3">G536</strain>
    </source>
</reference>
<dbReference type="EMBL" id="VFLP01000007">
    <property type="protein sequence ID" value="TRX97211.1"/>
    <property type="molecule type" value="Genomic_DNA"/>
</dbReference>
<feature type="compositionally biased region" description="Polar residues" evidence="1">
    <location>
        <begin position="42"/>
        <end position="57"/>
    </location>
</feature>
<evidence type="ECO:0000313" key="3">
    <source>
        <dbReference type="Proteomes" id="UP000319160"/>
    </source>
</evidence>
<feature type="region of interest" description="Disordered" evidence="1">
    <location>
        <begin position="245"/>
        <end position="267"/>
    </location>
</feature>
<feature type="region of interest" description="Disordered" evidence="1">
    <location>
        <begin position="26"/>
        <end position="71"/>
    </location>
</feature>
<gene>
    <name evidence="2" type="ORF">FHL15_002005</name>
</gene>